<feature type="transmembrane region" description="Helical" evidence="7">
    <location>
        <begin position="349"/>
        <end position="373"/>
    </location>
</feature>
<evidence type="ECO:0000256" key="4">
    <source>
        <dbReference type="ARBA" id="ARBA00022692"/>
    </source>
</evidence>
<feature type="transmembrane region" description="Helical" evidence="7">
    <location>
        <begin position="71"/>
        <end position="91"/>
    </location>
</feature>
<evidence type="ECO:0000259" key="8">
    <source>
        <dbReference type="PROSITE" id="PS50850"/>
    </source>
</evidence>
<proteinExistence type="predicted"/>
<feature type="transmembrane region" description="Helical" evidence="7">
    <location>
        <begin position="42"/>
        <end position="64"/>
    </location>
</feature>
<dbReference type="EMBL" id="CP109441">
    <property type="protein sequence ID" value="WUV47322.1"/>
    <property type="molecule type" value="Genomic_DNA"/>
</dbReference>
<feature type="transmembrane region" description="Helical" evidence="7">
    <location>
        <begin position="192"/>
        <end position="211"/>
    </location>
</feature>
<dbReference type="SUPFAM" id="SSF103473">
    <property type="entry name" value="MFS general substrate transporter"/>
    <property type="match status" value="1"/>
</dbReference>
<dbReference type="Gene3D" id="1.20.1250.20">
    <property type="entry name" value="MFS general substrate transporter like domains"/>
    <property type="match status" value="1"/>
</dbReference>
<dbReference type="CDD" id="cd17321">
    <property type="entry name" value="MFS_MMR_MDR_like"/>
    <property type="match status" value="1"/>
</dbReference>
<feature type="domain" description="Major facilitator superfamily (MFS) profile" evidence="8">
    <location>
        <begin position="6"/>
        <end position="454"/>
    </location>
</feature>
<feature type="transmembrane region" description="Helical" evidence="7">
    <location>
        <begin position="324"/>
        <end position="343"/>
    </location>
</feature>
<sequence>MRKWLPLFAACLGTLMLLIDVTIVNVALPDIAADLGTGLSGLQWVMDGYALALAALLLVLGSLADRVGAKCAYLAGLVVFAIASLICGIADTSASLIAARALQGIGGAAMFATTLSLLHSTYTGRDRGVAFGIWGAVSGAAAGIGVVLGGVLTEALSWRWIFFVNLPIAVLAIVLTAIVFQPSPRQADRVIDVPGMLAFATAATAVTYGVIRGGEHGWSDGPTLLALTLGAVALLAFVFVESRSAAAMFPLALLGNRNFGATLVSASGQTFAAFAATPLISLWLQQQLHMSPMHAGLAMLPMAATAFVVAGAFGKLLHDVSPKWTIGAGLVLVGIGTGLLTIIDTESSWAALVPGFVVIGAGIGVNAPALVAVGMAAVPPQQGGIAAGAVNTARQLGLALGVAVLGTVFREVADDSHPMTLSRFVDGLDAAFSVAAGVGIVFGVIAFGLFHRQRHAADAAVQPETVAA</sequence>
<keyword evidence="3" id="KW-1003">Cell membrane</keyword>
<evidence type="ECO:0000313" key="9">
    <source>
        <dbReference type="EMBL" id="WUV47322.1"/>
    </source>
</evidence>
<organism evidence="9 10">
    <name type="scientific">Nocardia vinacea</name>
    <dbReference type="NCBI Taxonomy" id="96468"/>
    <lineage>
        <taxon>Bacteria</taxon>
        <taxon>Bacillati</taxon>
        <taxon>Actinomycetota</taxon>
        <taxon>Actinomycetes</taxon>
        <taxon>Mycobacteriales</taxon>
        <taxon>Nocardiaceae</taxon>
        <taxon>Nocardia</taxon>
    </lineage>
</organism>
<evidence type="ECO:0000313" key="10">
    <source>
        <dbReference type="Proteomes" id="UP001432062"/>
    </source>
</evidence>
<evidence type="ECO:0000256" key="3">
    <source>
        <dbReference type="ARBA" id="ARBA00022475"/>
    </source>
</evidence>
<comment type="subcellular location">
    <subcellularLocation>
        <location evidence="1">Cell membrane</location>
        <topology evidence="1">Multi-pass membrane protein</topology>
    </subcellularLocation>
</comment>
<dbReference type="NCBIfam" id="TIGR00711">
    <property type="entry name" value="efflux_EmrB"/>
    <property type="match status" value="1"/>
</dbReference>
<dbReference type="PANTHER" id="PTHR42718:SF49">
    <property type="entry name" value="EXPORT PROTEIN"/>
    <property type="match status" value="1"/>
</dbReference>
<dbReference type="Gene3D" id="1.20.1720.10">
    <property type="entry name" value="Multidrug resistance protein D"/>
    <property type="match status" value="1"/>
</dbReference>
<evidence type="ECO:0000256" key="2">
    <source>
        <dbReference type="ARBA" id="ARBA00022448"/>
    </source>
</evidence>
<protein>
    <submittedName>
        <fullName evidence="9">MFS transporter</fullName>
    </submittedName>
</protein>
<feature type="transmembrane region" description="Helical" evidence="7">
    <location>
        <begin position="261"/>
        <end position="284"/>
    </location>
</feature>
<dbReference type="Pfam" id="PF07690">
    <property type="entry name" value="MFS_1"/>
    <property type="match status" value="1"/>
</dbReference>
<keyword evidence="4 7" id="KW-0812">Transmembrane</keyword>
<dbReference type="InterPro" id="IPR004638">
    <property type="entry name" value="EmrB-like"/>
</dbReference>
<dbReference type="InterPro" id="IPR020846">
    <property type="entry name" value="MFS_dom"/>
</dbReference>
<keyword evidence="2" id="KW-0813">Transport</keyword>
<feature type="transmembrane region" description="Helical" evidence="7">
    <location>
        <begin position="223"/>
        <end position="240"/>
    </location>
</feature>
<feature type="transmembrane region" description="Helical" evidence="7">
    <location>
        <begin position="385"/>
        <end position="410"/>
    </location>
</feature>
<feature type="transmembrane region" description="Helical" evidence="7">
    <location>
        <begin position="296"/>
        <end position="317"/>
    </location>
</feature>
<dbReference type="RefSeq" id="WP_329411375.1">
    <property type="nucleotide sequence ID" value="NZ_CP109441.1"/>
</dbReference>
<accession>A0ABZ1YVL0</accession>
<keyword evidence="5 7" id="KW-1133">Transmembrane helix</keyword>
<evidence type="ECO:0000256" key="6">
    <source>
        <dbReference type="ARBA" id="ARBA00023136"/>
    </source>
</evidence>
<dbReference type="InterPro" id="IPR011701">
    <property type="entry name" value="MFS"/>
</dbReference>
<reference evidence="9" key="1">
    <citation type="submission" date="2022-10" db="EMBL/GenBank/DDBJ databases">
        <title>The complete genomes of actinobacterial strains from the NBC collection.</title>
        <authorList>
            <person name="Joergensen T.S."/>
            <person name="Alvarez Arevalo M."/>
            <person name="Sterndorff E.B."/>
            <person name="Faurdal D."/>
            <person name="Vuksanovic O."/>
            <person name="Mourched A.-S."/>
            <person name="Charusanti P."/>
            <person name="Shaw S."/>
            <person name="Blin K."/>
            <person name="Weber T."/>
        </authorList>
    </citation>
    <scope>NUCLEOTIDE SEQUENCE</scope>
    <source>
        <strain evidence="9">NBC_01482</strain>
    </source>
</reference>
<feature type="transmembrane region" description="Helical" evidence="7">
    <location>
        <begin position="97"/>
        <end position="118"/>
    </location>
</feature>
<gene>
    <name evidence="9" type="ORF">OG563_03510</name>
</gene>
<dbReference type="PROSITE" id="PS50850">
    <property type="entry name" value="MFS"/>
    <property type="match status" value="1"/>
</dbReference>
<evidence type="ECO:0000256" key="5">
    <source>
        <dbReference type="ARBA" id="ARBA00022989"/>
    </source>
</evidence>
<dbReference type="PANTHER" id="PTHR42718">
    <property type="entry name" value="MAJOR FACILITATOR SUPERFAMILY MULTIDRUG TRANSPORTER MFSC"/>
    <property type="match status" value="1"/>
</dbReference>
<feature type="transmembrane region" description="Helical" evidence="7">
    <location>
        <begin position="430"/>
        <end position="450"/>
    </location>
</feature>
<evidence type="ECO:0000256" key="1">
    <source>
        <dbReference type="ARBA" id="ARBA00004651"/>
    </source>
</evidence>
<feature type="transmembrane region" description="Helical" evidence="7">
    <location>
        <begin position="158"/>
        <end position="180"/>
    </location>
</feature>
<dbReference type="InterPro" id="IPR036259">
    <property type="entry name" value="MFS_trans_sf"/>
</dbReference>
<keyword evidence="6 7" id="KW-0472">Membrane</keyword>
<dbReference type="PRINTS" id="PR01036">
    <property type="entry name" value="TCRTETB"/>
</dbReference>
<dbReference type="Proteomes" id="UP001432062">
    <property type="component" value="Chromosome"/>
</dbReference>
<keyword evidence="10" id="KW-1185">Reference proteome</keyword>
<feature type="transmembrane region" description="Helical" evidence="7">
    <location>
        <begin position="130"/>
        <end position="152"/>
    </location>
</feature>
<name>A0ABZ1YVL0_9NOCA</name>
<evidence type="ECO:0000256" key="7">
    <source>
        <dbReference type="SAM" id="Phobius"/>
    </source>
</evidence>